<evidence type="ECO:0000313" key="1">
    <source>
        <dbReference type="EMBL" id="CSA89332.1"/>
    </source>
</evidence>
<protein>
    <submittedName>
        <fullName evidence="1">Uncharacterized protein</fullName>
    </submittedName>
</protein>
<proteinExistence type="predicted"/>
<dbReference type="AlphaFoldDB" id="A0A655R8K0"/>
<sequence length="97" mass="11203">MNTVQQAVLFNQGFTRREQLTAQNQSLSHFVTAIIGVAHVVRSYIIGRFGDQVFEQIAIRLRGLDRFQCHAVFTQRGFHILEGFFHSAILWQQIITQ</sequence>
<organism evidence="1 2">
    <name type="scientific">Vibrio cholerae</name>
    <dbReference type="NCBI Taxonomy" id="666"/>
    <lineage>
        <taxon>Bacteria</taxon>
        <taxon>Pseudomonadati</taxon>
        <taxon>Pseudomonadota</taxon>
        <taxon>Gammaproteobacteria</taxon>
        <taxon>Vibrionales</taxon>
        <taxon>Vibrionaceae</taxon>
        <taxon>Vibrio</taxon>
    </lineage>
</organism>
<accession>A0A655R8K0</accession>
<reference evidence="1 2" key="1">
    <citation type="submission" date="2015-07" db="EMBL/GenBank/DDBJ databases">
        <authorList>
            <consortium name="Pathogen Informatics"/>
        </authorList>
    </citation>
    <scope>NUCLEOTIDE SEQUENCE [LARGE SCALE GENOMIC DNA]</scope>
    <source>
        <strain evidence="1 2">A51</strain>
    </source>
</reference>
<gene>
    <name evidence="1" type="ORF">ERS013165_02709</name>
</gene>
<name>A0A655R8K0_VIBCL</name>
<dbReference type="Proteomes" id="UP000044806">
    <property type="component" value="Unassembled WGS sequence"/>
</dbReference>
<dbReference type="EMBL" id="CWOW01000014">
    <property type="protein sequence ID" value="CSA89332.1"/>
    <property type="molecule type" value="Genomic_DNA"/>
</dbReference>
<evidence type="ECO:0000313" key="2">
    <source>
        <dbReference type="Proteomes" id="UP000044806"/>
    </source>
</evidence>